<reference evidence="1" key="1">
    <citation type="submission" date="2018-02" db="EMBL/GenBank/DDBJ databases">
        <title>Rhizophora mucronata_Transcriptome.</title>
        <authorList>
            <person name="Meera S.P."/>
            <person name="Sreeshan A."/>
            <person name="Augustine A."/>
        </authorList>
    </citation>
    <scope>NUCLEOTIDE SEQUENCE</scope>
    <source>
        <tissue evidence="1">Leaf</tissue>
    </source>
</reference>
<protein>
    <submittedName>
        <fullName evidence="1">Uncharacterized protein</fullName>
    </submittedName>
</protein>
<dbReference type="EMBL" id="GGEC01062461">
    <property type="protein sequence ID" value="MBX42945.1"/>
    <property type="molecule type" value="Transcribed_RNA"/>
</dbReference>
<name>A0A2P2NKI4_RHIMU</name>
<dbReference type="AlphaFoldDB" id="A0A2P2NKI4"/>
<proteinExistence type="predicted"/>
<accession>A0A2P2NKI4</accession>
<sequence length="40" mass="4797">MQHTTRWNCPCFFADSQKVSKNFTYRFLRIPKPSVGYKNV</sequence>
<organism evidence="1">
    <name type="scientific">Rhizophora mucronata</name>
    <name type="common">Asiatic mangrove</name>
    <dbReference type="NCBI Taxonomy" id="61149"/>
    <lineage>
        <taxon>Eukaryota</taxon>
        <taxon>Viridiplantae</taxon>
        <taxon>Streptophyta</taxon>
        <taxon>Embryophyta</taxon>
        <taxon>Tracheophyta</taxon>
        <taxon>Spermatophyta</taxon>
        <taxon>Magnoliopsida</taxon>
        <taxon>eudicotyledons</taxon>
        <taxon>Gunneridae</taxon>
        <taxon>Pentapetalae</taxon>
        <taxon>rosids</taxon>
        <taxon>fabids</taxon>
        <taxon>Malpighiales</taxon>
        <taxon>Rhizophoraceae</taxon>
        <taxon>Rhizophora</taxon>
    </lineage>
</organism>
<evidence type="ECO:0000313" key="1">
    <source>
        <dbReference type="EMBL" id="MBX42945.1"/>
    </source>
</evidence>